<evidence type="ECO:0000313" key="2">
    <source>
        <dbReference type="EMBL" id="OAP53754.1"/>
    </source>
</evidence>
<keyword evidence="1" id="KW-1133">Transmembrane helix</keyword>
<dbReference type="Proteomes" id="UP000078343">
    <property type="component" value="Unassembled WGS sequence"/>
</dbReference>
<feature type="transmembrane region" description="Helical" evidence="1">
    <location>
        <begin position="109"/>
        <end position="130"/>
    </location>
</feature>
<sequence length="135" mass="14947">MFEKMESGLFPDAVTRDIREVECTWWTGPEMNVNAKYPGTSWPYRKSTGFDGAIKSVMYDVDMIEIRSVMTIRNTKTHVTARRYTNDLGDSSAAEFGNEGRATNSMVKAILGVCVGIVVDLMLAGCYFAGGSKRP</sequence>
<dbReference type="AlphaFoldDB" id="A0A178Z237"/>
<reference evidence="2 3" key="1">
    <citation type="submission" date="2016-04" db="EMBL/GenBank/DDBJ databases">
        <title>Draft genome of Fonsecaea erecta CBS 125763.</title>
        <authorList>
            <person name="Weiss V.A."/>
            <person name="Vicente V.A."/>
            <person name="Raittz R.T."/>
            <person name="Moreno L.F."/>
            <person name="De Souza E.M."/>
            <person name="Pedrosa F.O."/>
            <person name="Steffens M.B."/>
            <person name="Faoro H."/>
            <person name="Tadra-Sfeir M.Z."/>
            <person name="Najafzadeh M.J."/>
            <person name="Felipe M.S."/>
            <person name="Teixeira M."/>
            <person name="Sun J."/>
            <person name="Xi L."/>
            <person name="Gomes R."/>
            <person name="De Azevedo C.M."/>
            <person name="Salgado C.G."/>
            <person name="Da Silva M.B."/>
            <person name="Nascimento M.F."/>
            <person name="Queiroz-Telles F."/>
            <person name="Attili D.S."/>
            <person name="Gorbushina A."/>
        </authorList>
    </citation>
    <scope>NUCLEOTIDE SEQUENCE [LARGE SCALE GENOMIC DNA]</scope>
    <source>
        <strain evidence="2 3">CBS 125763</strain>
    </source>
</reference>
<dbReference type="OrthoDB" id="4779100at2759"/>
<evidence type="ECO:0000256" key="1">
    <source>
        <dbReference type="SAM" id="Phobius"/>
    </source>
</evidence>
<gene>
    <name evidence="2" type="ORF">AYL99_12038</name>
</gene>
<name>A0A178Z237_9EURO</name>
<dbReference type="EMBL" id="LVYI01000026">
    <property type="protein sequence ID" value="OAP53754.1"/>
    <property type="molecule type" value="Genomic_DNA"/>
</dbReference>
<keyword evidence="1" id="KW-0812">Transmembrane</keyword>
<evidence type="ECO:0000313" key="3">
    <source>
        <dbReference type="Proteomes" id="UP000078343"/>
    </source>
</evidence>
<keyword evidence="3" id="KW-1185">Reference proteome</keyword>
<proteinExistence type="predicted"/>
<dbReference type="GeneID" id="30016204"/>
<dbReference type="RefSeq" id="XP_018687121.1">
    <property type="nucleotide sequence ID" value="XM_018843541.1"/>
</dbReference>
<comment type="caution">
    <text evidence="2">The sequence shown here is derived from an EMBL/GenBank/DDBJ whole genome shotgun (WGS) entry which is preliminary data.</text>
</comment>
<keyword evidence="1" id="KW-0472">Membrane</keyword>
<organism evidence="2 3">
    <name type="scientific">Fonsecaea erecta</name>
    <dbReference type="NCBI Taxonomy" id="1367422"/>
    <lineage>
        <taxon>Eukaryota</taxon>
        <taxon>Fungi</taxon>
        <taxon>Dikarya</taxon>
        <taxon>Ascomycota</taxon>
        <taxon>Pezizomycotina</taxon>
        <taxon>Eurotiomycetes</taxon>
        <taxon>Chaetothyriomycetidae</taxon>
        <taxon>Chaetothyriales</taxon>
        <taxon>Herpotrichiellaceae</taxon>
        <taxon>Fonsecaea</taxon>
    </lineage>
</organism>
<accession>A0A178Z237</accession>
<protein>
    <submittedName>
        <fullName evidence="2">Uncharacterized protein</fullName>
    </submittedName>
</protein>